<dbReference type="EMBL" id="BSSA01000027">
    <property type="protein sequence ID" value="GLW73645.1"/>
    <property type="molecule type" value="Genomic_DNA"/>
</dbReference>
<reference evidence="2" key="1">
    <citation type="submission" date="2023-02" db="EMBL/GenBank/DDBJ databases">
        <title>Kitasatospora phosalacinea NBRC 14627.</title>
        <authorList>
            <person name="Ichikawa N."/>
            <person name="Sato H."/>
            <person name="Tonouchi N."/>
        </authorList>
    </citation>
    <scope>NUCLEOTIDE SEQUENCE</scope>
    <source>
        <strain evidence="2">NBRC 14627</strain>
    </source>
</reference>
<gene>
    <name evidence="2" type="ORF">Kpho02_59440</name>
</gene>
<comment type="caution">
    <text evidence="2">The sequence shown here is derived from an EMBL/GenBank/DDBJ whole genome shotgun (WGS) entry which is preliminary data.</text>
</comment>
<evidence type="ECO:0000256" key="1">
    <source>
        <dbReference type="SAM" id="MobiDB-lite"/>
    </source>
</evidence>
<organism evidence="2 3">
    <name type="scientific">Kitasatospora phosalacinea</name>
    <dbReference type="NCBI Taxonomy" id="2065"/>
    <lineage>
        <taxon>Bacteria</taxon>
        <taxon>Bacillati</taxon>
        <taxon>Actinomycetota</taxon>
        <taxon>Actinomycetes</taxon>
        <taxon>Kitasatosporales</taxon>
        <taxon>Streptomycetaceae</taxon>
        <taxon>Kitasatospora</taxon>
    </lineage>
</organism>
<name>A0A9W6QBZ9_9ACTN</name>
<protein>
    <submittedName>
        <fullName evidence="2">Uncharacterized protein</fullName>
    </submittedName>
</protein>
<feature type="region of interest" description="Disordered" evidence="1">
    <location>
        <begin position="101"/>
        <end position="124"/>
    </location>
</feature>
<dbReference type="Proteomes" id="UP001165041">
    <property type="component" value="Unassembled WGS sequence"/>
</dbReference>
<proteinExistence type="predicted"/>
<evidence type="ECO:0000313" key="2">
    <source>
        <dbReference type="EMBL" id="GLW73645.1"/>
    </source>
</evidence>
<evidence type="ECO:0000313" key="3">
    <source>
        <dbReference type="Proteomes" id="UP001165041"/>
    </source>
</evidence>
<sequence length="124" mass="12654">MVRAQDAFAVSEGPLKQGDGTFEVAGRLVGVGEVVARRQRGGVVGAEDAFVVGEVAFVQGDGALTSAASSAAVPAPALRAPAGTDGTAAFLRPVLRARATGAPPARCRWRPSPPLRRSRKPSPP</sequence>
<dbReference type="AlphaFoldDB" id="A0A9W6QBZ9"/>
<accession>A0A9W6QBZ9</accession>